<evidence type="ECO:0000256" key="5">
    <source>
        <dbReference type="ARBA" id="ARBA00022515"/>
    </source>
</evidence>
<dbReference type="STRING" id="451379.A0A0N5AEK5"/>
<evidence type="ECO:0000256" key="7">
    <source>
        <dbReference type="ARBA" id="ARBA00022723"/>
    </source>
</evidence>
<dbReference type="GO" id="GO:0003677">
    <property type="term" value="F:DNA binding"/>
    <property type="evidence" value="ECO:0007669"/>
    <property type="project" value="UniProtKB-KW"/>
</dbReference>
<evidence type="ECO:0000256" key="8">
    <source>
        <dbReference type="ARBA" id="ARBA00023004"/>
    </source>
</evidence>
<dbReference type="GO" id="GO:0046872">
    <property type="term" value="F:metal ion binding"/>
    <property type="evidence" value="ECO:0007669"/>
    <property type="project" value="UniProtKB-KW"/>
</dbReference>
<dbReference type="Gene3D" id="1.20.930.80">
    <property type="match status" value="1"/>
</dbReference>
<evidence type="ECO:0000313" key="13">
    <source>
        <dbReference type="WBParaSite" id="SMUV_0000266801-mRNA-1"/>
    </source>
</evidence>
<dbReference type="AlphaFoldDB" id="A0A0N5AEK5"/>
<evidence type="ECO:0000256" key="1">
    <source>
        <dbReference type="ARBA" id="ARBA00001966"/>
    </source>
</evidence>
<evidence type="ECO:0000256" key="4">
    <source>
        <dbReference type="ARBA" id="ARBA00022485"/>
    </source>
</evidence>
<keyword evidence="10" id="KW-0238">DNA-binding</keyword>
<accession>A0A0N5AEK5</accession>
<dbReference type="InterPro" id="IPR007238">
    <property type="entry name" value="DNA_primase_lsu_euk/arc"/>
</dbReference>
<name>A0A0N5AEK5_9BILA</name>
<dbReference type="InterPro" id="IPR058560">
    <property type="entry name" value="DNA_primase_C"/>
</dbReference>
<keyword evidence="6" id="KW-0235">DNA replication</keyword>
<keyword evidence="9" id="KW-0411">Iron-sulfur</keyword>
<keyword evidence="5" id="KW-0639">Primosome</keyword>
<evidence type="ECO:0000259" key="11">
    <source>
        <dbReference type="Pfam" id="PF04104"/>
    </source>
</evidence>
<sequence>MQFQTSSRLNRKRILTSVRSAQHWEPDEFNISMYSNPPNGEVSLMDFRELAIRRLKVLKVVENARERFLKNSDSYIDALYKGLSKLMPIACGLCTPDSIADERRWDCISHWILRLAFCRTPEQTKWFLQNEIDLFAFRFQREMKNRNMIEKFLRENKFNVQLLCGEDKDALCHRLSGASEIPVQKARCIQYWKIPFTDALELIRKRKVYLMNGFALVSENDLAVIVCSRFRMMVSASMAHACKYIDFLGEEDRLVPFLKKLGNRCYIGGSYSNNEKDLNHVTPQQIDKLAIESFPLCMRYIHHRLKTDHHLRHGARLQYGLFLKGIGLSLEGALSFFRSEFTKKIDSEKAIFFKTSFLCLFNLYEILENIRFCGDIFDKQYAYNIRYNYGKEGRRVEYLPYSCQKIIFGNAPVVMDCHGCPYKHCDQQLLVQRLEGVGISKDCIDKIVTLSAAARYDRACTTYFEYMHKFADGSLDAVITHPNQYYDLSCQVRNGIKSQ</sequence>
<dbReference type="InterPro" id="IPR016558">
    <property type="entry name" value="DNA_primase_lsu_euk"/>
</dbReference>
<proteinExistence type="inferred from homology"/>
<dbReference type="CDD" id="cd07322">
    <property type="entry name" value="PriL_PriS_Eukaryotic"/>
    <property type="match status" value="1"/>
</dbReference>
<evidence type="ECO:0000256" key="10">
    <source>
        <dbReference type="ARBA" id="ARBA00023125"/>
    </source>
</evidence>
<feature type="domain" description="DNA primase large subunit C-terminal" evidence="11">
    <location>
        <begin position="288"/>
        <end position="486"/>
    </location>
</feature>
<evidence type="ECO:0000256" key="2">
    <source>
        <dbReference type="ARBA" id="ARBA00010564"/>
    </source>
</evidence>
<dbReference type="PANTHER" id="PTHR10537">
    <property type="entry name" value="DNA PRIMASE LARGE SUBUNIT"/>
    <property type="match status" value="1"/>
</dbReference>
<dbReference type="GO" id="GO:0051539">
    <property type="term" value="F:4 iron, 4 sulfur cluster binding"/>
    <property type="evidence" value="ECO:0007669"/>
    <property type="project" value="UniProtKB-KW"/>
</dbReference>
<keyword evidence="4" id="KW-0004">4Fe-4S</keyword>
<dbReference type="GO" id="GO:0006269">
    <property type="term" value="P:DNA replication, synthesis of primer"/>
    <property type="evidence" value="ECO:0007669"/>
    <property type="project" value="UniProtKB-KW"/>
</dbReference>
<evidence type="ECO:0000256" key="3">
    <source>
        <dbReference type="ARBA" id="ARBA00019038"/>
    </source>
</evidence>
<keyword evidence="7" id="KW-0479">Metal-binding</keyword>
<evidence type="ECO:0000256" key="9">
    <source>
        <dbReference type="ARBA" id="ARBA00023014"/>
    </source>
</evidence>
<dbReference type="GO" id="GO:0006270">
    <property type="term" value="P:DNA replication initiation"/>
    <property type="evidence" value="ECO:0007669"/>
    <property type="project" value="TreeGrafter"/>
</dbReference>
<dbReference type="PANTHER" id="PTHR10537:SF3">
    <property type="entry name" value="DNA PRIMASE LARGE SUBUNIT"/>
    <property type="match status" value="1"/>
</dbReference>
<evidence type="ECO:0000256" key="6">
    <source>
        <dbReference type="ARBA" id="ARBA00022705"/>
    </source>
</evidence>
<reference evidence="13" key="1">
    <citation type="submission" date="2017-02" db="UniProtKB">
        <authorList>
            <consortium name="WormBaseParasite"/>
        </authorList>
    </citation>
    <scope>IDENTIFICATION</scope>
</reference>
<dbReference type="WBParaSite" id="SMUV_0000266801-mRNA-1">
    <property type="protein sequence ID" value="SMUV_0000266801-mRNA-1"/>
    <property type="gene ID" value="SMUV_0000266801"/>
</dbReference>
<comment type="cofactor">
    <cofactor evidence="1">
        <name>[4Fe-4S] cluster</name>
        <dbReference type="ChEBI" id="CHEBI:49883"/>
    </cofactor>
</comment>
<dbReference type="Pfam" id="PF04104">
    <property type="entry name" value="DNA_primase_lrg"/>
    <property type="match status" value="1"/>
</dbReference>
<dbReference type="GO" id="GO:0005658">
    <property type="term" value="C:alpha DNA polymerase:primase complex"/>
    <property type="evidence" value="ECO:0007669"/>
    <property type="project" value="UniProtKB-ARBA"/>
</dbReference>
<comment type="similarity">
    <text evidence="2">Belongs to the eukaryotic-type primase large subunit family.</text>
</comment>
<organism evidence="12 13">
    <name type="scientific">Syphacia muris</name>
    <dbReference type="NCBI Taxonomy" id="451379"/>
    <lineage>
        <taxon>Eukaryota</taxon>
        <taxon>Metazoa</taxon>
        <taxon>Ecdysozoa</taxon>
        <taxon>Nematoda</taxon>
        <taxon>Chromadorea</taxon>
        <taxon>Rhabditida</taxon>
        <taxon>Spirurina</taxon>
        <taxon>Oxyuridomorpha</taxon>
        <taxon>Oxyuroidea</taxon>
        <taxon>Oxyuridae</taxon>
        <taxon>Syphacia</taxon>
    </lineage>
</organism>
<protein>
    <recommendedName>
        <fullName evidence="3">DNA primase large subunit</fullName>
    </recommendedName>
</protein>
<dbReference type="Proteomes" id="UP000046393">
    <property type="component" value="Unplaced"/>
</dbReference>
<keyword evidence="8" id="KW-0408">Iron</keyword>
<keyword evidence="12" id="KW-1185">Reference proteome</keyword>
<dbReference type="Pfam" id="PF26466">
    <property type="entry name" value="DNA_primase_lrg_N"/>
    <property type="match status" value="1"/>
</dbReference>
<evidence type="ECO:0000313" key="12">
    <source>
        <dbReference type="Proteomes" id="UP000046393"/>
    </source>
</evidence>